<reference evidence="7" key="1">
    <citation type="submission" date="2020-10" db="EMBL/GenBank/DDBJ databases">
        <authorList>
            <person name="Castelo-Branco R."/>
            <person name="Eusebio N."/>
            <person name="Adriana R."/>
            <person name="Vieira A."/>
            <person name="Brugerolle De Fraissinette N."/>
            <person name="Rezende De Castro R."/>
            <person name="Schneider M.P."/>
            <person name="Vasconcelos V."/>
            <person name="Leao P.N."/>
        </authorList>
    </citation>
    <scope>NUCLEOTIDE SEQUENCE</scope>
    <source>
        <strain evidence="7">LEGE 06105</strain>
    </source>
</reference>
<feature type="transmembrane region" description="Helical" evidence="5">
    <location>
        <begin position="375"/>
        <end position="398"/>
    </location>
</feature>
<feature type="transmembrane region" description="Helical" evidence="5">
    <location>
        <begin position="245"/>
        <end position="267"/>
    </location>
</feature>
<evidence type="ECO:0000256" key="3">
    <source>
        <dbReference type="ARBA" id="ARBA00022989"/>
    </source>
</evidence>
<dbReference type="InterPro" id="IPR011547">
    <property type="entry name" value="SLC26A/SulP_dom"/>
</dbReference>
<feature type="transmembrane region" description="Helical" evidence="5">
    <location>
        <begin position="200"/>
        <end position="225"/>
    </location>
</feature>
<dbReference type="AlphaFoldDB" id="A0A8J7F318"/>
<feature type="domain" description="STAS" evidence="6">
    <location>
        <begin position="446"/>
        <end position="546"/>
    </location>
</feature>
<evidence type="ECO:0000256" key="2">
    <source>
        <dbReference type="ARBA" id="ARBA00022692"/>
    </source>
</evidence>
<evidence type="ECO:0000256" key="5">
    <source>
        <dbReference type="SAM" id="Phobius"/>
    </source>
</evidence>
<feature type="transmembrane region" description="Helical" evidence="5">
    <location>
        <begin position="92"/>
        <end position="114"/>
    </location>
</feature>
<dbReference type="SUPFAM" id="SSF52091">
    <property type="entry name" value="SpoIIaa-like"/>
    <property type="match status" value="1"/>
</dbReference>
<evidence type="ECO:0000313" key="7">
    <source>
        <dbReference type="EMBL" id="MBE9214052.1"/>
    </source>
</evidence>
<feature type="transmembrane region" description="Helical" evidence="5">
    <location>
        <begin position="320"/>
        <end position="338"/>
    </location>
</feature>
<dbReference type="GO" id="GO:0055085">
    <property type="term" value="P:transmembrane transport"/>
    <property type="evidence" value="ECO:0007669"/>
    <property type="project" value="InterPro"/>
</dbReference>
<evidence type="ECO:0000313" key="8">
    <source>
        <dbReference type="Proteomes" id="UP000620559"/>
    </source>
</evidence>
<name>A0A8J7F318_9CYAN</name>
<dbReference type="GO" id="GO:0016020">
    <property type="term" value="C:membrane"/>
    <property type="evidence" value="ECO:0007669"/>
    <property type="project" value="UniProtKB-SubCell"/>
</dbReference>
<keyword evidence="3 5" id="KW-1133">Transmembrane helix</keyword>
<keyword evidence="2 5" id="KW-0812">Transmembrane</keyword>
<dbReference type="Pfam" id="PF01740">
    <property type="entry name" value="STAS"/>
    <property type="match status" value="1"/>
</dbReference>
<comment type="caution">
    <text evidence="7">The sequence shown here is derived from an EMBL/GenBank/DDBJ whole genome shotgun (WGS) entry which is preliminary data.</text>
</comment>
<organism evidence="7 8">
    <name type="scientific">Plectonema cf. radiosum LEGE 06105</name>
    <dbReference type="NCBI Taxonomy" id="945769"/>
    <lineage>
        <taxon>Bacteria</taxon>
        <taxon>Bacillati</taxon>
        <taxon>Cyanobacteriota</taxon>
        <taxon>Cyanophyceae</taxon>
        <taxon>Oscillatoriophycideae</taxon>
        <taxon>Oscillatoriales</taxon>
        <taxon>Microcoleaceae</taxon>
        <taxon>Plectonema</taxon>
    </lineage>
</organism>
<accession>A0A8J7F318</accession>
<feature type="transmembrane region" description="Helical" evidence="5">
    <location>
        <begin position="42"/>
        <end position="60"/>
    </location>
</feature>
<dbReference type="PANTHER" id="PTHR11814">
    <property type="entry name" value="SULFATE TRANSPORTER"/>
    <property type="match status" value="1"/>
</dbReference>
<keyword evidence="8" id="KW-1185">Reference proteome</keyword>
<dbReference type="EMBL" id="JADEWL010000049">
    <property type="protein sequence ID" value="MBE9214052.1"/>
    <property type="molecule type" value="Genomic_DNA"/>
</dbReference>
<dbReference type="Pfam" id="PF00916">
    <property type="entry name" value="Sulfate_transp"/>
    <property type="match status" value="1"/>
</dbReference>
<dbReference type="InterPro" id="IPR001902">
    <property type="entry name" value="SLC26A/SulP_fam"/>
</dbReference>
<feature type="transmembrane region" description="Helical" evidence="5">
    <location>
        <begin position="169"/>
        <end position="188"/>
    </location>
</feature>
<dbReference type="RefSeq" id="WP_193921472.1">
    <property type="nucleotide sequence ID" value="NZ_JADEWL010000049.1"/>
</dbReference>
<keyword evidence="4 5" id="KW-0472">Membrane</keyword>
<comment type="subcellular location">
    <subcellularLocation>
        <location evidence="1">Membrane</location>
        <topology evidence="1">Multi-pass membrane protein</topology>
    </subcellularLocation>
</comment>
<protein>
    <submittedName>
        <fullName evidence="7">SulP family inorganic anion transporter</fullName>
    </submittedName>
</protein>
<dbReference type="Gene3D" id="3.30.750.24">
    <property type="entry name" value="STAS domain"/>
    <property type="match status" value="1"/>
</dbReference>
<proteinExistence type="predicted"/>
<feature type="transmembrane region" description="Helical" evidence="5">
    <location>
        <begin position="126"/>
        <end position="149"/>
    </location>
</feature>
<dbReference type="InterPro" id="IPR036513">
    <property type="entry name" value="STAS_dom_sf"/>
</dbReference>
<gene>
    <name evidence="7" type="ORF">IQ247_15495</name>
</gene>
<feature type="transmembrane region" description="Helical" evidence="5">
    <location>
        <begin position="344"/>
        <end position="363"/>
    </location>
</feature>
<evidence type="ECO:0000256" key="4">
    <source>
        <dbReference type="ARBA" id="ARBA00023136"/>
    </source>
</evidence>
<evidence type="ECO:0000256" key="1">
    <source>
        <dbReference type="ARBA" id="ARBA00004141"/>
    </source>
</evidence>
<sequence>MQLVHGLHFRNLRGDLFGGLTAAIVALPLALAFGVSVSPDDGAIMGLYGAVFIGFFAALFGGTPAQISGPTGPMTVVMATVFSTLVNKNPETGLGMAFTVVMLGGIFQILFGVLRLGKYITLMPYTVISGFMSGIGFIILFLQIGPFFGHPGSANVIQSLQNLSKYVNNPNPVATGLGALTLIIVFGSPTKVNRIIPAPLLALVVCTLISVFVFPDSGIPIIGKIPTGLPKLQLPLFELDQIRDMVGYGLMLGILGSIDSLLTSLVADNITRTTHDSDKELIGQGIGNLFVGLFGGLPGAGATMRTVVNVRAGGKTPISGMVHALVLLVIVLGAGKLTENIPNAVLAGILIKVGIDIIDWSFLKRAHMISMRATGLMYGVLFLTVFVDLITAVAVGVFCANLLTLKRLSDLQAKEVQAVTIPNENNHKLRLSSREEEILKQAKGRILLFHLSGPMSFGAAKAISQQMSIIENYDILILELSEVPYVGVTASLAIENMVKEAYENRRTVYLVGASGIVEDRLLRLKILRRVLEQNPIDTRLEALEKGIVLISQRQGH</sequence>
<dbReference type="CDD" id="cd07042">
    <property type="entry name" value="STAS_SulP_like_sulfate_transporter"/>
    <property type="match status" value="1"/>
</dbReference>
<dbReference type="InterPro" id="IPR002645">
    <property type="entry name" value="STAS_dom"/>
</dbReference>
<dbReference type="Proteomes" id="UP000620559">
    <property type="component" value="Unassembled WGS sequence"/>
</dbReference>
<evidence type="ECO:0000259" key="6">
    <source>
        <dbReference type="PROSITE" id="PS50801"/>
    </source>
</evidence>
<dbReference type="PROSITE" id="PS50801">
    <property type="entry name" value="STAS"/>
    <property type="match status" value="1"/>
</dbReference>